<proteinExistence type="predicted"/>
<accession>A0A6J5MM09</accession>
<sequence>MEEKKIRLDNSLATTALPPVTNGPLYKDLMLKIGAFRLAHPDLSEDEIQKILGKLVRGYITNKKSEWRPKLVAYLDEIHRRSKQESQIKN</sequence>
<organism evidence="1">
    <name type="scientific">uncultured Caudovirales phage</name>
    <dbReference type="NCBI Taxonomy" id="2100421"/>
    <lineage>
        <taxon>Viruses</taxon>
        <taxon>Duplodnaviria</taxon>
        <taxon>Heunggongvirae</taxon>
        <taxon>Uroviricota</taxon>
        <taxon>Caudoviricetes</taxon>
        <taxon>Peduoviridae</taxon>
        <taxon>Maltschvirus</taxon>
        <taxon>Maltschvirus maltsch</taxon>
    </lineage>
</organism>
<protein>
    <submittedName>
        <fullName evidence="1">Uncharacterized protein</fullName>
    </submittedName>
</protein>
<reference evidence="1" key="1">
    <citation type="submission" date="2020-04" db="EMBL/GenBank/DDBJ databases">
        <authorList>
            <person name="Chiriac C."/>
            <person name="Salcher M."/>
            <person name="Ghai R."/>
            <person name="Kavagutti S V."/>
        </authorList>
    </citation>
    <scope>NUCLEOTIDE SEQUENCE</scope>
</reference>
<dbReference type="EMBL" id="LR796435">
    <property type="protein sequence ID" value="CAB4144629.1"/>
    <property type="molecule type" value="Genomic_DNA"/>
</dbReference>
<evidence type="ECO:0000313" key="1">
    <source>
        <dbReference type="EMBL" id="CAB4144629.1"/>
    </source>
</evidence>
<gene>
    <name evidence="1" type="ORF">UFOVP457_56</name>
</gene>
<name>A0A6J5MM09_9CAUD</name>